<dbReference type="RefSeq" id="WP_078744527.1">
    <property type="nucleotide sequence ID" value="NZ_FUXG01000004.1"/>
</dbReference>
<proteinExistence type="inferred from homology"/>
<dbReference type="PANTHER" id="PTHR37423:SF2">
    <property type="entry name" value="MEMBRANE-BOUND LYTIC MUREIN TRANSGLYCOSYLASE C"/>
    <property type="match status" value="1"/>
</dbReference>
<dbReference type="PANTHER" id="PTHR37423">
    <property type="entry name" value="SOLUBLE LYTIC MUREIN TRANSGLYCOSYLASE-RELATED"/>
    <property type="match status" value="1"/>
</dbReference>
<reference evidence="4 5" key="1">
    <citation type="submission" date="2017-01" db="EMBL/GenBank/DDBJ databases">
        <title>Genome Sequencing of a Marine Spirillum, Oceanospirillum multiglobuliferum ATCC 33336, from Japan.</title>
        <authorList>
            <person name="Carney J.G."/>
            <person name="Trachtenberg A.M."/>
            <person name="Rheaume B.A."/>
            <person name="Linnane J.D."/>
            <person name="Pitts N.L."/>
            <person name="Mykles D.L."/>
            <person name="Maclea K.S."/>
        </authorList>
    </citation>
    <scope>NUCLEOTIDE SEQUENCE [LARGE SCALE GENOMIC DNA]</scope>
    <source>
        <strain evidence="4 5">ATCC 33336</strain>
    </source>
</reference>
<evidence type="ECO:0000313" key="4">
    <source>
        <dbReference type="EMBL" id="OPX56882.1"/>
    </source>
</evidence>
<feature type="region of interest" description="Disordered" evidence="2">
    <location>
        <begin position="47"/>
        <end position="72"/>
    </location>
</feature>
<gene>
    <name evidence="4" type="ORF">BTE48_00140</name>
</gene>
<organism evidence="4 5">
    <name type="scientific">Oceanospirillum multiglobuliferum</name>
    <dbReference type="NCBI Taxonomy" id="64969"/>
    <lineage>
        <taxon>Bacteria</taxon>
        <taxon>Pseudomonadati</taxon>
        <taxon>Pseudomonadota</taxon>
        <taxon>Gammaproteobacteria</taxon>
        <taxon>Oceanospirillales</taxon>
        <taxon>Oceanospirillaceae</taxon>
        <taxon>Oceanospirillum</taxon>
    </lineage>
</organism>
<dbReference type="InterPro" id="IPR008258">
    <property type="entry name" value="Transglycosylase_SLT_dom_1"/>
</dbReference>
<keyword evidence="5" id="KW-1185">Reference proteome</keyword>
<dbReference type="Pfam" id="PF01464">
    <property type="entry name" value="SLT"/>
    <property type="match status" value="1"/>
</dbReference>
<dbReference type="SUPFAM" id="SSF53955">
    <property type="entry name" value="Lysozyme-like"/>
    <property type="match status" value="1"/>
</dbReference>
<feature type="domain" description="Transglycosylase SLT" evidence="3">
    <location>
        <begin position="83"/>
        <end position="184"/>
    </location>
</feature>
<sequence>MVPIKVYLLKKLVKFLGAWLLSKAAQGLKEKLKRWLFKTAQQQYEKQKQKKQDKKAEQSQQSRTYTGKSWQPPASAQSYLALIDRVEQQHRMPAQLLARLLWQECRFRPDIIKGDVISSAGAVGIAQIVPRWHPDVNPLDPHASIQYAGQYLAQLQKRFGDWPTALAAYNWGQGNVAKAQAKHGRDWLKQAPKETQNYVQQICQDLQYWT</sequence>
<evidence type="ECO:0000256" key="2">
    <source>
        <dbReference type="SAM" id="MobiDB-lite"/>
    </source>
</evidence>
<protein>
    <recommendedName>
        <fullName evidence="3">Transglycosylase SLT domain-containing protein</fullName>
    </recommendedName>
</protein>
<dbReference type="Proteomes" id="UP000191418">
    <property type="component" value="Unassembled WGS sequence"/>
</dbReference>
<comment type="caution">
    <text evidence="4">The sequence shown here is derived from an EMBL/GenBank/DDBJ whole genome shotgun (WGS) entry which is preliminary data.</text>
</comment>
<comment type="similarity">
    <text evidence="1">Belongs to the transglycosylase Slt family.</text>
</comment>
<dbReference type="Gene3D" id="1.10.530.10">
    <property type="match status" value="1"/>
</dbReference>
<dbReference type="CDD" id="cd00254">
    <property type="entry name" value="LT-like"/>
    <property type="match status" value="1"/>
</dbReference>
<evidence type="ECO:0000256" key="1">
    <source>
        <dbReference type="ARBA" id="ARBA00007734"/>
    </source>
</evidence>
<feature type="compositionally biased region" description="Polar residues" evidence="2">
    <location>
        <begin position="63"/>
        <end position="72"/>
    </location>
</feature>
<dbReference type="OrthoDB" id="9815002at2"/>
<accession>A0A1T4MV39</accession>
<evidence type="ECO:0000313" key="5">
    <source>
        <dbReference type="Proteomes" id="UP000191418"/>
    </source>
</evidence>
<dbReference type="EMBL" id="MTSM01000001">
    <property type="protein sequence ID" value="OPX56882.1"/>
    <property type="molecule type" value="Genomic_DNA"/>
</dbReference>
<dbReference type="STRING" id="64969.SAMN02745127_00928"/>
<dbReference type="AlphaFoldDB" id="A0A1T4MV39"/>
<dbReference type="InterPro" id="IPR023346">
    <property type="entry name" value="Lysozyme-like_dom_sf"/>
</dbReference>
<name>A0A1T4MV39_9GAMM</name>
<evidence type="ECO:0000259" key="3">
    <source>
        <dbReference type="Pfam" id="PF01464"/>
    </source>
</evidence>